<keyword evidence="2" id="KW-1185">Reference proteome</keyword>
<comment type="caution">
    <text evidence="1">The sequence shown here is derived from an EMBL/GenBank/DDBJ whole genome shotgun (WGS) entry which is preliminary data.</text>
</comment>
<reference evidence="1" key="1">
    <citation type="submission" date="2022-03" db="EMBL/GenBank/DDBJ databases">
        <authorList>
            <person name="Sayadi A."/>
        </authorList>
    </citation>
    <scope>NUCLEOTIDE SEQUENCE</scope>
</reference>
<dbReference type="AlphaFoldDB" id="A0A9P0Q1S5"/>
<sequence>MQYILMVKIPNGLFHCLRLTSSGMMIDFILVTHYIHMRQPLSAPLLLMSQLIQ</sequence>
<name>A0A9P0Q1S5_ACAOB</name>
<proteinExistence type="predicted"/>
<protein>
    <submittedName>
        <fullName evidence="1">Uncharacterized protein</fullName>
    </submittedName>
</protein>
<dbReference type="EMBL" id="CAKOFQ010007746">
    <property type="protein sequence ID" value="CAH2007403.1"/>
    <property type="molecule type" value="Genomic_DNA"/>
</dbReference>
<evidence type="ECO:0000313" key="2">
    <source>
        <dbReference type="Proteomes" id="UP001152888"/>
    </source>
</evidence>
<organism evidence="1 2">
    <name type="scientific">Acanthoscelides obtectus</name>
    <name type="common">Bean weevil</name>
    <name type="synonym">Bruchus obtectus</name>
    <dbReference type="NCBI Taxonomy" id="200917"/>
    <lineage>
        <taxon>Eukaryota</taxon>
        <taxon>Metazoa</taxon>
        <taxon>Ecdysozoa</taxon>
        <taxon>Arthropoda</taxon>
        <taxon>Hexapoda</taxon>
        <taxon>Insecta</taxon>
        <taxon>Pterygota</taxon>
        <taxon>Neoptera</taxon>
        <taxon>Endopterygota</taxon>
        <taxon>Coleoptera</taxon>
        <taxon>Polyphaga</taxon>
        <taxon>Cucujiformia</taxon>
        <taxon>Chrysomeloidea</taxon>
        <taxon>Chrysomelidae</taxon>
        <taxon>Bruchinae</taxon>
        <taxon>Bruchini</taxon>
        <taxon>Acanthoscelides</taxon>
    </lineage>
</organism>
<accession>A0A9P0Q1S5</accession>
<gene>
    <name evidence="1" type="ORF">ACAOBT_LOCUS29630</name>
</gene>
<dbReference type="Proteomes" id="UP001152888">
    <property type="component" value="Unassembled WGS sequence"/>
</dbReference>
<evidence type="ECO:0000313" key="1">
    <source>
        <dbReference type="EMBL" id="CAH2007403.1"/>
    </source>
</evidence>